<accession>A0ABS5S0P3</accession>
<dbReference type="Proteomes" id="UP001297092">
    <property type="component" value="Unassembled WGS sequence"/>
</dbReference>
<dbReference type="RefSeq" id="WP_214111660.1">
    <property type="nucleotide sequence ID" value="NZ_JAHCTB010000001.1"/>
</dbReference>
<reference evidence="2 3" key="1">
    <citation type="submission" date="2021-05" db="EMBL/GenBank/DDBJ databases">
        <title>Aequorivita echinoideorum JCM 30378 genome.</title>
        <authorList>
            <person name="Zhang H."/>
            <person name="Li C."/>
        </authorList>
    </citation>
    <scope>NUCLEOTIDE SEQUENCE [LARGE SCALE GENOMIC DNA]</scope>
    <source>
        <strain evidence="2 3">JCM30378</strain>
    </source>
</reference>
<sequence length="218" mass="25358">MEYHYYILRNGTSTDKQALKTGTFIVRIPNHYPFNFTDGNGPYKSLRAIKRYSPIYQLLKRSNPRRAQQIVEEKNIIKSDKLIAIPKGTKFKPDVVEGFIHATIGRIKIGDLTGIHFFDPDKVRIIETLEKSEKTSVFKAKFEFYDVRTKKWIEKKTASTFFPLNWNLATLLMECKFAFDRLNEEDLNDGKIKSVTQSNIEVEMIIKNGKLKSLYPLI</sequence>
<evidence type="ECO:0000313" key="3">
    <source>
        <dbReference type="Proteomes" id="UP001297092"/>
    </source>
</evidence>
<organism evidence="2 3">
    <name type="scientific">Aequorivita echinoideorum</name>
    <dbReference type="NCBI Taxonomy" id="1549647"/>
    <lineage>
        <taxon>Bacteria</taxon>
        <taxon>Pseudomonadati</taxon>
        <taxon>Bacteroidota</taxon>
        <taxon>Flavobacteriia</taxon>
        <taxon>Flavobacteriales</taxon>
        <taxon>Flavobacteriaceae</taxon>
        <taxon>Aequorivita</taxon>
    </lineage>
</organism>
<evidence type="ECO:0000259" key="1">
    <source>
        <dbReference type="Pfam" id="PF14436"/>
    </source>
</evidence>
<keyword evidence="3" id="KW-1185">Reference proteome</keyword>
<protein>
    <submittedName>
        <fullName evidence="2">EndoU domain-containing protein</fullName>
    </submittedName>
</protein>
<evidence type="ECO:0000313" key="2">
    <source>
        <dbReference type="EMBL" id="MBT0606786.1"/>
    </source>
</evidence>
<name>A0ABS5S0P3_9FLAO</name>
<feature type="domain" description="Bacterial EndoU nuclease" evidence="1">
    <location>
        <begin position="97"/>
        <end position="217"/>
    </location>
</feature>
<dbReference type="InterPro" id="IPR029501">
    <property type="entry name" value="EndoU_bac"/>
</dbReference>
<gene>
    <name evidence="2" type="ORF">KIV10_01195</name>
</gene>
<proteinExistence type="predicted"/>
<dbReference type="Pfam" id="PF14436">
    <property type="entry name" value="EndoU_bacteria"/>
    <property type="match status" value="1"/>
</dbReference>
<comment type="caution">
    <text evidence="2">The sequence shown here is derived from an EMBL/GenBank/DDBJ whole genome shotgun (WGS) entry which is preliminary data.</text>
</comment>
<dbReference type="EMBL" id="JAHCTB010000001">
    <property type="protein sequence ID" value="MBT0606786.1"/>
    <property type="molecule type" value="Genomic_DNA"/>
</dbReference>